<dbReference type="Proteomes" id="UP000054771">
    <property type="component" value="Unassembled WGS sequence"/>
</dbReference>
<dbReference type="Pfam" id="PF19535">
    <property type="entry name" value="DUF6060"/>
    <property type="match status" value="1"/>
</dbReference>
<protein>
    <submittedName>
        <fullName evidence="1">Uncharacterized protein</fullName>
    </submittedName>
</protein>
<gene>
    <name evidence="1" type="ORF">ASPCAL01883</name>
</gene>
<keyword evidence="2" id="KW-1185">Reference proteome</keyword>
<dbReference type="AlphaFoldDB" id="A0A0U5GIY4"/>
<evidence type="ECO:0000313" key="2">
    <source>
        <dbReference type="Proteomes" id="UP000054771"/>
    </source>
</evidence>
<dbReference type="InterPro" id="IPR045702">
    <property type="entry name" value="DUF6060"/>
</dbReference>
<proteinExistence type="predicted"/>
<organism evidence="1 2">
    <name type="scientific">Aspergillus calidoustus</name>
    <dbReference type="NCBI Taxonomy" id="454130"/>
    <lineage>
        <taxon>Eukaryota</taxon>
        <taxon>Fungi</taxon>
        <taxon>Dikarya</taxon>
        <taxon>Ascomycota</taxon>
        <taxon>Pezizomycotina</taxon>
        <taxon>Eurotiomycetes</taxon>
        <taxon>Eurotiomycetidae</taxon>
        <taxon>Eurotiales</taxon>
        <taxon>Aspergillaceae</taxon>
        <taxon>Aspergillus</taxon>
        <taxon>Aspergillus subgen. Nidulantes</taxon>
    </lineage>
</organism>
<dbReference type="OrthoDB" id="3634414at2759"/>
<sequence>MPVHYRLWSWLWDYCGPGDCGGAGDKVQGTPAEPRLIKRDCSSFSKDDQYEITGPSHSVSNPVTGPAKSDVQIFTTVESSRTTSFSSSVGDPWGIISATVGMDFEESVSSTLSYTFQVLEGQTGYIAWSPTMTCVRGTLSGCDGASDESGQACTPKKDSNGEVVGQYNFVSSSKKEAGQRKRAVPFTH</sequence>
<dbReference type="EMBL" id="CDMC01000002">
    <property type="protein sequence ID" value="CEN59433.1"/>
    <property type="molecule type" value="Genomic_DNA"/>
</dbReference>
<evidence type="ECO:0000313" key="1">
    <source>
        <dbReference type="EMBL" id="CEN59433.1"/>
    </source>
</evidence>
<name>A0A0U5GIY4_ASPCI</name>
<accession>A0A0U5GIY4</accession>
<reference evidence="2" key="1">
    <citation type="journal article" date="2016" name="Genome Announc.">
        <title>Draft genome sequences of fungus Aspergillus calidoustus.</title>
        <authorList>
            <person name="Horn F."/>
            <person name="Linde J."/>
            <person name="Mattern D.J."/>
            <person name="Walther G."/>
            <person name="Guthke R."/>
            <person name="Scherlach K."/>
            <person name="Martin K."/>
            <person name="Brakhage A.A."/>
            <person name="Petzke L."/>
            <person name="Valiante V."/>
        </authorList>
    </citation>
    <scope>NUCLEOTIDE SEQUENCE [LARGE SCALE GENOMIC DNA]</scope>
    <source>
        <strain evidence="2">SF006504</strain>
    </source>
</reference>